<reference evidence="5 6" key="1">
    <citation type="submission" date="2012-11" db="EMBL/GenBank/DDBJ databases">
        <title>Whole genome sequence of Acidisphaera rubrifaciens HS-AP3.</title>
        <authorList>
            <person name="Azuma Y."/>
            <person name="Higashiura N."/>
            <person name="Hirakawa H."/>
            <person name="Matsushita K."/>
        </authorList>
    </citation>
    <scope>NUCLEOTIDE SEQUENCE [LARGE SCALE GENOMIC DNA]</scope>
    <source>
        <strain evidence="5 6">HS-AP3</strain>
    </source>
</reference>
<evidence type="ECO:0000256" key="2">
    <source>
        <dbReference type="PIRSR" id="PIRSR603782-1"/>
    </source>
</evidence>
<dbReference type="PANTHER" id="PTHR12151:SF25">
    <property type="entry name" value="LINALOOL DEHYDRATASE_ISOMERASE DOMAIN-CONTAINING PROTEIN"/>
    <property type="match status" value="1"/>
</dbReference>
<organism evidence="5 6">
    <name type="scientific">Acidisphaera rubrifaciens HS-AP3</name>
    <dbReference type="NCBI Taxonomy" id="1231350"/>
    <lineage>
        <taxon>Bacteria</taxon>
        <taxon>Pseudomonadati</taxon>
        <taxon>Pseudomonadota</taxon>
        <taxon>Alphaproteobacteria</taxon>
        <taxon>Acetobacterales</taxon>
        <taxon>Acetobacteraceae</taxon>
        <taxon>Acidisphaera</taxon>
    </lineage>
</organism>
<dbReference type="EMBL" id="BANB01000302">
    <property type="protein sequence ID" value="GAN77398.1"/>
    <property type="molecule type" value="Genomic_DNA"/>
</dbReference>
<proteinExistence type="inferred from homology"/>
<keyword evidence="5" id="KW-0472">Membrane</keyword>
<dbReference type="AlphaFoldDB" id="A0A0D6P868"/>
<comment type="similarity">
    <text evidence="1">Belongs to the SCO1/2 family.</text>
</comment>
<evidence type="ECO:0000313" key="5">
    <source>
        <dbReference type="EMBL" id="GAN77398.1"/>
    </source>
</evidence>
<dbReference type="OrthoDB" id="9790194at2"/>
<dbReference type="RefSeq" id="WP_052945205.1">
    <property type="nucleotide sequence ID" value="NZ_BANB01000302.1"/>
</dbReference>
<dbReference type="Gene3D" id="3.40.30.10">
    <property type="entry name" value="Glutaredoxin"/>
    <property type="match status" value="1"/>
</dbReference>
<feature type="binding site" evidence="2">
    <location>
        <position position="86"/>
    </location>
    <ligand>
        <name>Cu cation</name>
        <dbReference type="ChEBI" id="CHEBI:23378"/>
    </ligand>
</feature>
<feature type="disulfide bond" description="Redox-active" evidence="3">
    <location>
        <begin position="82"/>
        <end position="86"/>
    </location>
</feature>
<keyword evidence="2" id="KW-0479">Metal-binding</keyword>
<keyword evidence="6" id="KW-1185">Reference proteome</keyword>
<sequence length="229" mass="24042">MGMPGRRALLGTAGAAVLAVAVPLVGSPADAATAAAGWHGIDVTGSSPALELSMTRASDGRAVTAADFRGRVVMLYFGYVSCPDACPLTMSRIAHVLDNLGPLASQVRVLFVTVDPARDTLPVVRDYASAFGVDFVGLRGTPDALAALARRYRIAYSITPATEDTPEAVTHSSAVYVFDRTGRARLLIPGLASQTPDLDGVTEDMRRLIVGDAPKGLMQRMWDAVLGMV</sequence>
<evidence type="ECO:0000256" key="1">
    <source>
        <dbReference type="ARBA" id="ARBA00010996"/>
    </source>
</evidence>
<evidence type="ECO:0000256" key="4">
    <source>
        <dbReference type="SAM" id="SignalP"/>
    </source>
</evidence>
<dbReference type="Pfam" id="PF02630">
    <property type="entry name" value="SCO1-SenC"/>
    <property type="match status" value="1"/>
</dbReference>
<dbReference type="GO" id="GO:0046872">
    <property type="term" value="F:metal ion binding"/>
    <property type="evidence" value="ECO:0007669"/>
    <property type="project" value="UniProtKB-KW"/>
</dbReference>
<keyword evidence="5" id="KW-0812">Transmembrane</keyword>
<keyword evidence="4" id="KW-0732">Signal</keyword>
<feature type="chain" id="PRO_5002309610" evidence="4">
    <location>
        <begin position="32"/>
        <end position="229"/>
    </location>
</feature>
<dbReference type="SUPFAM" id="SSF52833">
    <property type="entry name" value="Thioredoxin-like"/>
    <property type="match status" value="1"/>
</dbReference>
<dbReference type="CDD" id="cd02968">
    <property type="entry name" value="SCO"/>
    <property type="match status" value="1"/>
</dbReference>
<comment type="caution">
    <text evidence="5">The sequence shown here is derived from an EMBL/GenBank/DDBJ whole genome shotgun (WGS) entry which is preliminary data.</text>
</comment>
<dbReference type="PANTHER" id="PTHR12151">
    <property type="entry name" value="ELECTRON TRANSPORT PROTIN SCO1/SENC FAMILY MEMBER"/>
    <property type="match status" value="1"/>
</dbReference>
<dbReference type="InterPro" id="IPR003782">
    <property type="entry name" value="SCO1/SenC"/>
</dbReference>
<dbReference type="Proteomes" id="UP000032680">
    <property type="component" value="Unassembled WGS sequence"/>
</dbReference>
<feature type="signal peptide" evidence="4">
    <location>
        <begin position="1"/>
        <end position="31"/>
    </location>
</feature>
<accession>A0A0D6P868</accession>
<protein>
    <submittedName>
        <fullName evidence="5">Electron transport transmembrane protein Sco1/SenC/PrrC</fullName>
    </submittedName>
</protein>
<keyword evidence="3" id="KW-1015">Disulfide bond</keyword>
<evidence type="ECO:0000256" key="3">
    <source>
        <dbReference type="PIRSR" id="PIRSR603782-2"/>
    </source>
</evidence>
<dbReference type="InterPro" id="IPR036249">
    <property type="entry name" value="Thioredoxin-like_sf"/>
</dbReference>
<keyword evidence="2" id="KW-0186">Copper</keyword>
<dbReference type="PROSITE" id="PS51318">
    <property type="entry name" value="TAT"/>
    <property type="match status" value="1"/>
</dbReference>
<feature type="binding site" evidence="2">
    <location>
        <position position="171"/>
    </location>
    <ligand>
        <name>Cu cation</name>
        <dbReference type="ChEBI" id="CHEBI:23378"/>
    </ligand>
</feature>
<gene>
    <name evidence="5" type="ORF">Asru_0302_11</name>
</gene>
<evidence type="ECO:0000313" key="6">
    <source>
        <dbReference type="Proteomes" id="UP000032680"/>
    </source>
</evidence>
<name>A0A0D6P868_9PROT</name>
<feature type="binding site" evidence="2">
    <location>
        <position position="82"/>
    </location>
    <ligand>
        <name>Cu cation</name>
        <dbReference type="ChEBI" id="CHEBI:23378"/>
    </ligand>
</feature>
<dbReference type="InterPro" id="IPR006311">
    <property type="entry name" value="TAT_signal"/>
</dbReference>